<dbReference type="Pfam" id="PF08450">
    <property type="entry name" value="SGL"/>
    <property type="match status" value="1"/>
</dbReference>
<dbReference type="STRING" id="452.Lspi_2578"/>
<name>A0A0W0YYJ7_LEGSP</name>
<dbReference type="AlphaFoldDB" id="A0A0W0YYJ7"/>
<gene>
    <name evidence="3" type="primary">vgb</name>
    <name evidence="3" type="ORF">Lspi_2578</name>
</gene>
<dbReference type="InterPro" id="IPR051262">
    <property type="entry name" value="SMP-30/CGR1_Lactonase"/>
</dbReference>
<dbReference type="OrthoDB" id="241638at2"/>
<dbReference type="PATRIC" id="fig|452.5.peg.2849"/>
<keyword evidence="1" id="KW-0378">Hydrolase</keyword>
<evidence type="ECO:0000313" key="4">
    <source>
        <dbReference type="Proteomes" id="UP000054877"/>
    </source>
</evidence>
<dbReference type="PANTHER" id="PTHR47572:SF4">
    <property type="entry name" value="LACTONASE DRP35"/>
    <property type="match status" value="1"/>
</dbReference>
<evidence type="ECO:0000256" key="1">
    <source>
        <dbReference type="ARBA" id="ARBA00022801"/>
    </source>
</evidence>
<organism evidence="3 4">
    <name type="scientific">Legionella spiritensis</name>
    <dbReference type="NCBI Taxonomy" id="452"/>
    <lineage>
        <taxon>Bacteria</taxon>
        <taxon>Pseudomonadati</taxon>
        <taxon>Pseudomonadota</taxon>
        <taxon>Gammaproteobacteria</taxon>
        <taxon>Legionellales</taxon>
        <taxon>Legionellaceae</taxon>
        <taxon>Legionella</taxon>
    </lineage>
</organism>
<dbReference type="GO" id="GO:0016829">
    <property type="term" value="F:lyase activity"/>
    <property type="evidence" value="ECO:0007669"/>
    <property type="project" value="UniProtKB-KW"/>
</dbReference>
<dbReference type="GO" id="GO:0016787">
    <property type="term" value="F:hydrolase activity"/>
    <property type="evidence" value="ECO:0007669"/>
    <property type="project" value="UniProtKB-KW"/>
</dbReference>
<sequence length="298" mass="33136">MDVHNTEIFLRGFAFPEAARWHDSALWFCDIWGKKIYQITPDGQVKRCLDTDGEPAGLAWLKDGTMLVTSLFERQLLALSHDRLHLFCDLSDLARPGYCHDMTVNGNDTIYLSNSGFYPAPGVTPVTSNVIAFNAGDKPYIAARDIGYPNGIVVNDQQQLLVAETFAANILSFDIDSDGSLNNRRNWASFDDIGFKVEFDEQGVPRDLSRHTPDGMCLDNQGRLWVASPARQQVVCVAKGGDIQAVVHTNALPFDCVWGGVEGNVLYIMTTRAEQGQKTGMIEQYISSERMIRHRSSA</sequence>
<dbReference type="EMBL" id="LNYX01000031">
    <property type="protein sequence ID" value="KTD61948.1"/>
    <property type="molecule type" value="Genomic_DNA"/>
</dbReference>
<dbReference type="InterPro" id="IPR013658">
    <property type="entry name" value="SGL"/>
</dbReference>
<accession>A0A0W0YYJ7</accession>
<dbReference type="RefSeq" id="WP_058484457.1">
    <property type="nucleotide sequence ID" value="NZ_CAAAII010000006.1"/>
</dbReference>
<keyword evidence="3" id="KW-0456">Lyase</keyword>
<dbReference type="Proteomes" id="UP000054877">
    <property type="component" value="Unassembled WGS sequence"/>
</dbReference>
<feature type="domain" description="SMP-30/Gluconolactonase/LRE-like region" evidence="2">
    <location>
        <begin position="15"/>
        <end position="271"/>
    </location>
</feature>
<keyword evidence="4" id="KW-1185">Reference proteome</keyword>
<evidence type="ECO:0000259" key="2">
    <source>
        <dbReference type="Pfam" id="PF08450"/>
    </source>
</evidence>
<dbReference type="InterPro" id="IPR011042">
    <property type="entry name" value="6-blade_b-propeller_TolB-like"/>
</dbReference>
<dbReference type="PANTHER" id="PTHR47572">
    <property type="entry name" value="LIPOPROTEIN-RELATED"/>
    <property type="match status" value="1"/>
</dbReference>
<protein>
    <submittedName>
        <fullName evidence="3">Virginiamycin B lyase</fullName>
    </submittedName>
</protein>
<reference evidence="3 4" key="1">
    <citation type="submission" date="2015-11" db="EMBL/GenBank/DDBJ databases">
        <title>Genomic analysis of 38 Legionella species identifies large and diverse effector repertoires.</title>
        <authorList>
            <person name="Burstein D."/>
            <person name="Amaro F."/>
            <person name="Zusman T."/>
            <person name="Lifshitz Z."/>
            <person name="Cohen O."/>
            <person name="Gilbert J.A."/>
            <person name="Pupko T."/>
            <person name="Shuman H.A."/>
            <person name="Segal G."/>
        </authorList>
    </citation>
    <scope>NUCLEOTIDE SEQUENCE [LARGE SCALE GENOMIC DNA]</scope>
    <source>
        <strain evidence="3 4">Mt.St.Helens-9</strain>
    </source>
</reference>
<comment type="caution">
    <text evidence="3">The sequence shown here is derived from an EMBL/GenBank/DDBJ whole genome shotgun (WGS) entry which is preliminary data.</text>
</comment>
<dbReference type="Gene3D" id="2.120.10.30">
    <property type="entry name" value="TolB, C-terminal domain"/>
    <property type="match status" value="1"/>
</dbReference>
<evidence type="ECO:0000313" key="3">
    <source>
        <dbReference type="EMBL" id="KTD61948.1"/>
    </source>
</evidence>
<proteinExistence type="predicted"/>
<dbReference type="SUPFAM" id="SSF63829">
    <property type="entry name" value="Calcium-dependent phosphotriesterase"/>
    <property type="match status" value="1"/>
</dbReference>